<dbReference type="STRING" id="1548.CSCA_0426"/>
<proteinExistence type="predicted"/>
<dbReference type="Proteomes" id="UP000033115">
    <property type="component" value="Chromosome"/>
</dbReference>
<dbReference type="RefSeq" id="WP_029160630.1">
    <property type="nucleotide sequence ID" value="NZ_CP009933.1"/>
</dbReference>
<evidence type="ECO:0000313" key="3">
    <source>
        <dbReference type="Proteomes" id="UP000033115"/>
    </source>
</evidence>
<evidence type="ECO:0000256" key="1">
    <source>
        <dbReference type="SAM" id="Phobius"/>
    </source>
</evidence>
<gene>
    <name evidence="2" type="ORF">CSCA_0426</name>
</gene>
<protein>
    <recommendedName>
        <fullName evidence="4">Membrane-spanning protein</fullName>
    </recommendedName>
</protein>
<evidence type="ECO:0008006" key="4">
    <source>
        <dbReference type="Google" id="ProtNLM"/>
    </source>
</evidence>
<dbReference type="PANTHER" id="PTHR34821:SF2">
    <property type="entry name" value="INNER MEMBRANE PROTEIN YDCZ"/>
    <property type="match status" value="1"/>
</dbReference>
<keyword evidence="1" id="KW-0812">Transmembrane</keyword>
<dbReference type="HOGENOM" id="CLU_068878_5_1_9"/>
<dbReference type="GO" id="GO:0005886">
    <property type="term" value="C:plasma membrane"/>
    <property type="evidence" value="ECO:0007669"/>
    <property type="project" value="TreeGrafter"/>
</dbReference>
<sequence length="140" mass="15188">MYNLLSILTGILVTIMVSFNTIISKNFGNYSSAIIIHIVGLIAILLVLAVKRLKIPFDRSISLFTYTAGFIGVFTVLFCNSSMIALGASLSVALGLFGQGVTSIIIDHYGLFGMEVVKFNNKKLIGFVIMVIGLVVMTIY</sequence>
<keyword evidence="1" id="KW-0472">Membrane</keyword>
<dbReference type="Pfam" id="PF04657">
    <property type="entry name" value="DMT_YdcZ"/>
    <property type="match status" value="1"/>
</dbReference>
<accession>A0A0E3GPW9</accession>
<dbReference type="EMBL" id="CP009933">
    <property type="protein sequence ID" value="AKA67551.1"/>
    <property type="molecule type" value="Genomic_DNA"/>
</dbReference>
<dbReference type="InterPro" id="IPR006750">
    <property type="entry name" value="YdcZ"/>
</dbReference>
<feature type="transmembrane region" description="Helical" evidence="1">
    <location>
        <begin position="30"/>
        <end position="51"/>
    </location>
</feature>
<keyword evidence="1" id="KW-1133">Transmembrane helix</keyword>
<reference evidence="2 3" key="1">
    <citation type="journal article" date="2015" name="J. Biotechnol.">
        <title>Complete genome sequence of a malodorant-producing acetogen, Clostridium scatologenes ATCC 25775(T).</title>
        <authorList>
            <person name="Zhu Z."/>
            <person name="Guo T."/>
            <person name="Zheng H."/>
            <person name="Song T."/>
            <person name="Ouyang P."/>
            <person name="Xie J."/>
        </authorList>
    </citation>
    <scope>NUCLEOTIDE SEQUENCE [LARGE SCALE GENOMIC DNA]</scope>
    <source>
        <strain evidence="2 3">ATCC 25775</strain>
    </source>
</reference>
<feature type="transmembrane region" description="Helical" evidence="1">
    <location>
        <begin position="124"/>
        <end position="139"/>
    </location>
</feature>
<feature type="transmembrane region" description="Helical" evidence="1">
    <location>
        <begin position="92"/>
        <end position="112"/>
    </location>
</feature>
<evidence type="ECO:0000313" key="2">
    <source>
        <dbReference type="EMBL" id="AKA67551.1"/>
    </source>
</evidence>
<keyword evidence="3" id="KW-1185">Reference proteome</keyword>
<dbReference type="KEGG" id="csq:CSCA_0426"/>
<feature type="transmembrane region" description="Helical" evidence="1">
    <location>
        <begin position="63"/>
        <end position="86"/>
    </location>
</feature>
<dbReference type="PANTHER" id="PTHR34821">
    <property type="entry name" value="INNER MEMBRANE PROTEIN YDCZ"/>
    <property type="match status" value="1"/>
</dbReference>
<name>A0A0E3GPW9_CLOSL</name>
<dbReference type="AlphaFoldDB" id="A0A0E3GPW9"/>
<organism evidence="2 3">
    <name type="scientific">Clostridium scatologenes</name>
    <dbReference type="NCBI Taxonomy" id="1548"/>
    <lineage>
        <taxon>Bacteria</taxon>
        <taxon>Bacillati</taxon>
        <taxon>Bacillota</taxon>
        <taxon>Clostridia</taxon>
        <taxon>Eubacteriales</taxon>
        <taxon>Clostridiaceae</taxon>
        <taxon>Clostridium</taxon>
    </lineage>
</organism>